<proteinExistence type="predicted"/>
<gene>
    <name evidence="2" type="ORF">EJ03DRAFT_387505</name>
</gene>
<dbReference type="Pfam" id="PF00724">
    <property type="entry name" value="Oxidored_FMN"/>
    <property type="match status" value="1"/>
</dbReference>
<dbReference type="Gene3D" id="3.20.20.70">
    <property type="entry name" value="Aldolase class I"/>
    <property type="match status" value="1"/>
</dbReference>
<sequence length="338" mass="37987">MSDEPLFKPLRLGHCDLKHHAIMAPLTKIRSTWDHTPGPCVKDSPQAGDYNNVPGIWNEEQAKAWKDVTNAVHGKGSFIFCQLWALGRIAGDAKSVENLKSSSAVAISSEFEEPKELSGDEIQQYIKDYANVARNAIAAGFNAVEIHGANGYLIDQFWQDKVNRRNDKYGGARFALEATKAKKVSMRLSTWSTGQGMRMQDPVPQSSHIVSELKKLHIAYLHLVESRTAGTSAVDAIYSTLTRENDSFVELWSTEAPIILAGGFDAVKAKKVLEQTYTAENVCIAFGRYCVSNPDLPFRWQKGLELQPYERKTFYRPNSEEGYTTYAFSERKRQRSRL</sequence>
<dbReference type="PANTHER" id="PTHR22893:SF91">
    <property type="entry name" value="NADPH DEHYDROGENASE 2-RELATED"/>
    <property type="match status" value="1"/>
</dbReference>
<dbReference type="OrthoDB" id="276546at2759"/>
<dbReference type="InterPro" id="IPR001155">
    <property type="entry name" value="OxRdtase_FMN_N"/>
</dbReference>
<name>A0A6G1LJT9_9PEZI</name>
<accession>A0A6G1LJT9</accession>
<dbReference type="InterPro" id="IPR045247">
    <property type="entry name" value="Oye-like"/>
</dbReference>
<dbReference type="SUPFAM" id="SSF51395">
    <property type="entry name" value="FMN-linked oxidoreductases"/>
    <property type="match status" value="1"/>
</dbReference>
<evidence type="ECO:0000259" key="1">
    <source>
        <dbReference type="Pfam" id="PF00724"/>
    </source>
</evidence>
<dbReference type="AlphaFoldDB" id="A0A6G1LJT9"/>
<dbReference type="InterPro" id="IPR013785">
    <property type="entry name" value="Aldolase_TIM"/>
</dbReference>
<keyword evidence="3" id="KW-1185">Reference proteome</keyword>
<evidence type="ECO:0000313" key="3">
    <source>
        <dbReference type="Proteomes" id="UP000799436"/>
    </source>
</evidence>
<dbReference type="GO" id="GO:0010181">
    <property type="term" value="F:FMN binding"/>
    <property type="evidence" value="ECO:0007669"/>
    <property type="project" value="InterPro"/>
</dbReference>
<dbReference type="Proteomes" id="UP000799436">
    <property type="component" value="Unassembled WGS sequence"/>
</dbReference>
<dbReference type="EMBL" id="ML995813">
    <property type="protein sequence ID" value="KAF2772832.1"/>
    <property type="molecule type" value="Genomic_DNA"/>
</dbReference>
<feature type="domain" description="NADH:flavin oxidoreductase/NADH oxidase N-terminal" evidence="1">
    <location>
        <begin position="6"/>
        <end position="306"/>
    </location>
</feature>
<organism evidence="2 3">
    <name type="scientific">Teratosphaeria nubilosa</name>
    <dbReference type="NCBI Taxonomy" id="161662"/>
    <lineage>
        <taxon>Eukaryota</taxon>
        <taxon>Fungi</taxon>
        <taxon>Dikarya</taxon>
        <taxon>Ascomycota</taxon>
        <taxon>Pezizomycotina</taxon>
        <taxon>Dothideomycetes</taxon>
        <taxon>Dothideomycetidae</taxon>
        <taxon>Mycosphaerellales</taxon>
        <taxon>Teratosphaeriaceae</taxon>
        <taxon>Teratosphaeria</taxon>
    </lineage>
</organism>
<dbReference type="GO" id="GO:0003959">
    <property type="term" value="F:NADPH dehydrogenase activity"/>
    <property type="evidence" value="ECO:0007669"/>
    <property type="project" value="TreeGrafter"/>
</dbReference>
<dbReference type="PANTHER" id="PTHR22893">
    <property type="entry name" value="NADH OXIDOREDUCTASE-RELATED"/>
    <property type="match status" value="1"/>
</dbReference>
<evidence type="ECO:0000313" key="2">
    <source>
        <dbReference type="EMBL" id="KAF2772832.1"/>
    </source>
</evidence>
<reference evidence="2" key="1">
    <citation type="journal article" date="2020" name="Stud. Mycol.">
        <title>101 Dothideomycetes genomes: a test case for predicting lifestyles and emergence of pathogens.</title>
        <authorList>
            <person name="Haridas S."/>
            <person name="Albert R."/>
            <person name="Binder M."/>
            <person name="Bloem J."/>
            <person name="Labutti K."/>
            <person name="Salamov A."/>
            <person name="Andreopoulos B."/>
            <person name="Baker S."/>
            <person name="Barry K."/>
            <person name="Bills G."/>
            <person name="Bluhm B."/>
            <person name="Cannon C."/>
            <person name="Castanera R."/>
            <person name="Culley D."/>
            <person name="Daum C."/>
            <person name="Ezra D."/>
            <person name="Gonzalez J."/>
            <person name="Henrissat B."/>
            <person name="Kuo A."/>
            <person name="Liang C."/>
            <person name="Lipzen A."/>
            <person name="Lutzoni F."/>
            <person name="Magnuson J."/>
            <person name="Mondo S."/>
            <person name="Nolan M."/>
            <person name="Ohm R."/>
            <person name="Pangilinan J."/>
            <person name="Park H.-J."/>
            <person name="Ramirez L."/>
            <person name="Alfaro M."/>
            <person name="Sun H."/>
            <person name="Tritt A."/>
            <person name="Yoshinaga Y."/>
            <person name="Zwiers L.-H."/>
            <person name="Turgeon B."/>
            <person name="Goodwin S."/>
            <person name="Spatafora J."/>
            <person name="Crous P."/>
            <person name="Grigoriev I."/>
        </authorList>
    </citation>
    <scope>NUCLEOTIDE SEQUENCE</scope>
    <source>
        <strain evidence="2">CBS 116005</strain>
    </source>
</reference>
<protein>
    <submittedName>
        <fullName evidence="2">NADH flavin oxidoreductase/12-oxophytodienoate reductase</fullName>
    </submittedName>
</protein>